<dbReference type="AlphaFoldDB" id="A0A0C3ARP9"/>
<accession>A0A0C3ARP9</accession>
<protein>
    <submittedName>
        <fullName evidence="2">Uncharacterized protein</fullName>
    </submittedName>
</protein>
<reference evidence="3" key="2">
    <citation type="submission" date="2015-01" db="EMBL/GenBank/DDBJ databases">
        <title>Evolutionary Origins and Diversification of the Mycorrhizal Mutualists.</title>
        <authorList>
            <consortium name="DOE Joint Genome Institute"/>
            <consortium name="Mycorrhizal Genomics Consortium"/>
            <person name="Kohler A."/>
            <person name="Kuo A."/>
            <person name="Nagy L.G."/>
            <person name="Floudas D."/>
            <person name="Copeland A."/>
            <person name="Barry K.W."/>
            <person name="Cichocki N."/>
            <person name="Veneault-Fourrey C."/>
            <person name="LaButti K."/>
            <person name="Lindquist E.A."/>
            <person name="Lipzen A."/>
            <person name="Lundell T."/>
            <person name="Morin E."/>
            <person name="Murat C."/>
            <person name="Riley R."/>
            <person name="Ohm R."/>
            <person name="Sun H."/>
            <person name="Tunlid A."/>
            <person name="Henrissat B."/>
            <person name="Grigoriev I.V."/>
            <person name="Hibbett D.S."/>
            <person name="Martin F."/>
        </authorList>
    </citation>
    <scope>NUCLEOTIDE SEQUENCE [LARGE SCALE GENOMIC DNA]</scope>
    <source>
        <strain evidence="3">MAFF 305830</strain>
    </source>
</reference>
<dbReference type="GO" id="GO:0005543">
    <property type="term" value="F:phospholipid binding"/>
    <property type="evidence" value="ECO:0007669"/>
    <property type="project" value="TreeGrafter"/>
</dbReference>
<dbReference type="PANTHER" id="PTHR12084:SF0">
    <property type="entry name" value="NUCLEAR PORE GLYCOPROTEIN P62"/>
    <property type="match status" value="1"/>
</dbReference>
<dbReference type="GO" id="GO:0006405">
    <property type="term" value="P:RNA export from nucleus"/>
    <property type="evidence" value="ECO:0007669"/>
    <property type="project" value="TreeGrafter"/>
</dbReference>
<dbReference type="EMBL" id="KN824367">
    <property type="protein sequence ID" value="KIM21956.1"/>
    <property type="molecule type" value="Genomic_DNA"/>
</dbReference>
<dbReference type="HOGENOM" id="CLU_1563831_0_0_1"/>
<keyword evidence="3" id="KW-1185">Reference proteome</keyword>
<dbReference type="PANTHER" id="PTHR12084">
    <property type="entry name" value="NUCLEAR PORE GLYCOPROTEIN P62-RELATED"/>
    <property type="match status" value="1"/>
</dbReference>
<organism evidence="2 3">
    <name type="scientific">Serendipita vermifera MAFF 305830</name>
    <dbReference type="NCBI Taxonomy" id="933852"/>
    <lineage>
        <taxon>Eukaryota</taxon>
        <taxon>Fungi</taxon>
        <taxon>Dikarya</taxon>
        <taxon>Basidiomycota</taxon>
        <taxon>Agaricomycotina</taxon>
        <taxon>Agaricomycetes</taxon>
        <taxon>Sebacinales</taxon>
        <taxon>Serendipitaceae</taxon>
        <taxon>Serendipita</taxon>
    </lineage>
</organism>
<feature type="region of interest" description="Disordered" evidence="1">
    <location>
        <begin position="45"/>
        <end position="70"/>
    </location>
</feature>
<dbReference type="InterPro" id="IPR026010">
    <property type="entry name" value="NSP1/NUP62"/>
</dbReference>
<reference evidence="2 3" key="1">
    <citation type="submission" date="2014-04" db="EMBL/GenBank/DDBJ databases">
        <authorList>
            <consortium name="DOE Joint Genome Institute"/>
            <person name="Kuo A."/>
            <person name="Zuccaro A."/>
            <person name="Kohler A."/>
            <person name="Nagy L.G."/>
            <person name="Floudas D."/>
            <person name="Copeland A."/>
            <person name="Barry K.W."/>
            <person name="Cichocki N."/>
            <person name="Veneault-Fourrey C."/>
            <person name="LaButti K."/>
            <person name="Lindquist E.A."/>
            <person name="Lipzen A."/>
            <person name="Lundell T."/>
            <person name="Morin E."/>
            <person name="Murat C."/>
            <person name="Sun H."/>
            <person name="Tunlid A."/>
            <person name="Henrissat B."/>
            <person name="Grigoriev I.V."/>
            <person name="Hibbett D.S."/>
            <person name="Martin F."/>
            <person name="Nordberg H.P."/>
            <person name="Cantor M.N."/>
            <person name="Hua S.X."/>
        </authorList>
    </citation>
    <scope>NUCLEOTIDE SEQUENCE [LARGE SCALE GENOMIC DNA]</scope>
    <source>
        <strain evidence="2 3">MAFF 305830</strain>
    </source>
</reference>
<dbReference type="STRING" id="933852.A0A0C3ARP9"/>
<proteinExistence type="predicted"/>
<dbReference type="OrthoDB" id="344345at2759"/>
<feature type="compositionally biased region" description="Polar residues" evidence="1">
    <location>
        <begin position="45"/>
        <end position="61"/>
    </location>
</feature>
<dbReference type="GO" id="GO:0006606">
    <property type="term" value="P:protein import into nucleus"/>
    <property type="evidence" value="ECO:0007669"/>
    <property type="project" value="TreeGrafter"/>
</dbReference>
<evidence type="ECO:0000313" key="2">
    <source>
        <dbReference type="EMBL" id="KIM21956.1"/>
    </source>
</evidence>
<gene>
    <name evidence="2" type="ORF">M408DRAFT_29133</name>
</gene>
<evidence type="ECO:0000256" key="1">
    <source>
        <dbReference type="SAM" id="MobiDB-lite"/>
    </source>
</evidence>
<dbReference type="GO" id="GO:0044613">
    <property type="term" value="C:nuclear pore central transport channel"/>
    <property type="evidence" value="ECO:0007669"/>
    <property type="project" value="TreeGrafter"/>
</dbReference>
<evidence type="ECO:0000313" key="3">
    <source>
        <dbReference type="Proteomes" id="UP000054097"/>
    </source>
</evidence>
<name>A0A0C3ARP9_SERVB</name>
<dbReference type="GO" id="GO:0017056">
    <property type="term" value="F:structural constituent of nuclear pore"/>
    <property type="evidence" value="ECO:0007669"/>
    <property type="project" value="InterPro"/>
</dbReference>
<feature type="region of interest" description="Disordered" evidence="1">
    <location>
        <begin position="111"/>
        <end position="171"/>
    </location>
</feature>
<dbReference type="Proteomes" id="UP000054097">
    <property type="component" value="Unassembled WGS sequence"/>
</dbReference>
<sequence length="171" mass="17674">MRVFDMGPADAERDRSYALAADLNVQLDNLSKSLTQMIESVNSLTAPTQSSSNALNGSTNPDADGQGSEDPLTQIAAVLNAHLKSLQWIDVTVQEVETKVAEAEVKVREVAGGGRSGAHNAGRSVGGHGLRESSSGGTGGMPLSAFGGMSLRASEGPRQRGFGLGSSTYRG</sequence>